<sequence>MLSRELSLSRRTWVLDKVAASRSACCGQNASDEYGCAVAHTSLPISDQFGDRSRQILGRRPLRIVLK</sequence>
<proteinExistence type="predicted"/>
<accession>A0A5C6BLQ4</accession>
<gene>
    <name evidence="1" type="ORF">CA54_19390</name>
</gene>
<name>A0A5C6BLQ4_9PLAN</name>
<evidence type="ECO:0000313" key="1">
    <source>
        <dbReference type="EMBL" id="TWU13113.1"/>
    </source>
</evidence>
<dbReference type="Proteomes" id="UP000320735">
    <property type="component" value="Unassembled WGS sequence"/>
</dbReference>
<organism evidence="1 2">
    <name type="scientific">Symmachiella macrocystis</name>
    <dbReference type="NCBI Taxonomy" id="2527985"/>
    <lineage>
        <taxon>Bacteria</taxon>
        <taxon>Pseudomonadati</taxon>
        <taxon>Planctomycetota</taxon>
        <taxon>Planctomycetia</taxon>
        <taxon>Planctomycetales</taxon>
        <taxon>Planctomycetaceae</taxon>
        <taxon>Symmachiella</taxon>
    </lineage>
</organism>
<protein>
    <submittedName>
        <fullName evidence="1">Uncharacterized protein</fullName>
    </submittedName>
</protein>
<dbReference type="EMBL" id="SJPP01000001">
    <property type="protein sequence ID" value="TWU13113.1"/>
    <property type="molecule type" value="Genomic_DNA"/>
</dbReference>
<comment type="caution">
    <text evidence="1">The sequence shown here is derived from an EMBL/GenBank/DDBJ whole genome shotgun (WGS) entry which is preliminary data.</text>
</comment>
<reference evidence="1 2" key="1">
    <citation type="submission" date="2019-02" db="EMBL/GenBank/DDBJ databases">
        <title>Deep-cultivation of Planctomycetes and their phenomic and genomic characterization uncovers novel biology.</title>
        <authorList>
            <person name="Wiegand S."/>
            <person name="Jogler M."/>
            <person name="Boedeker C."/>
            <person name="Pinto D."/>
            <person name="Vollmers J."/>
            <person name="Rivas-Marin E."/>
            <person name="Kohn T."/>
            <person name="Peeters S.H."/>
            <person name="Heuer A."/>
            <person name="Rast P."/>
            <person name="Oberbeckmann S."/>
            <person name="Bunk B."/>
            <person name="Jeske O."/>
            <person name="Meyerdierks A."/>
            <person name="Storesund J.E."/>
            <person name="Kallscheuer N."/>
            <person name="Luecker S."/>
            <person name="Lage O.M."/>
            <person name="Pohl T."/>
            <person name="Merkel B.J."/>
            <person name="Hornburger P."/>
            <person name="Mueller R.-W."/>
            <person name="Bruemmer F."/>
            <person name="Labrenz M."/>
            <person name="Spormann A.M."/>
            <person name="Op Den Camp H."/>
            <person name="Overmann J."/>
            <person name="Amann R."/>
            <person name="Jetten M.S.M."/>
            <person name="Mascher T."/>
            <person name="Medema M.H."/>
            <person name="Devos D.P."/>
            <person name="Kaster A.-K."/>
            <person name="Ovreas L."/>
            <person name="Rohde M."/>
            <person name="Galperin M.Y."/>
            <person name="Jogler C."/>
        </authorList>
    </citation>
    <scope>NUCLEOTIDE SEQUENCE [LARGE SCALE GENOMIC DNA]</scope>
    <source>
        <strain evidence="1 2">CA54</strain>
    </source>
</reference>
<evidence type="ECO:0000313" key="2">
    <source>
        <dbReference type="Proteomes" id="UP000320735"/>
    </source>
</evidence>
<dbReference type="AlphaFoldDB" id="A0A5C6BLQ4"/>
<keyword evidence="2" id="KW-1185">Reference proteome</keyword>